<keyword evidence="2" id="KW-1185">Reference proteome</keyword>
<evidence type="ECO:0000313" key="1">
    <source>
        <dbReference type="EMBL" id="TPV36055.1"/>
    </source>
</evidence>
<dbReference type="RefSeq" id="WP_008926378.1">
    <property type="nucleotide sequence ID" value="NZ_CP045720.1"/>
</dbReference>
<reference evidence="1 2" key="1">
    <citation type="submission" date="2019-06" db="EMBL/GenBank/DDBJ databases">
        <title>Taxogenomics and systematics of the genus Pantoea.</title>
        <authorList>
            <person name="Tambong J.T."/>
        </authorList>
    </citation>
    <scope>NUCLEOTIDE SEQUENCE [LARGE SCALE GENOMIC DNA]</scope>
    <source>
        <strain evidence="1 2">LMG 24197</strain>
    </source>
</reference>
<dbReference type="EMBL" id="VHJB01000065">
    <property type="protein sequence ID" value="TPV36055.1"/>
    <property type="molecule type" value="Genomic_DNA"/>
</dbReference>
<proteinExistence type="predicted"/>
<dbReference type="GeneID" id="90519249"/>
<evidence type="ECO:0000313" key="2">
    <source>
        <dbReference type="Proteomes" id="UP000315469"/>
    </source>
</evidence>
<comment type="caution">
    <text evidence="1">The sequence shown here is derived from an EMBL/GenBank/DDBJ whole genome shotgun (WGS) entry which is preliminary data.</text>
</comment>
<organism evidence="1 2">
    <name type="scientific">Pantoea eucalypti</name>
    <dbReference type="NCBI Taxonomy" id="470933"/>
    <lineage>
        <taxon>Bacteria</taxon>
        <taxon>Pseudomonadati</taxon>
        <taxon>Pseudomonadota</taxon>
        <taxon>Gammaproteobacteria</taxon>
        <taxon>Enterobacterales</taxon>
        <taxon>Erwiniaceae</taxon>
        <taxon>Pantoea</taxon>
    </lineage>
</organism>
<accession>A0ABY2ZI72</accession>
<name>A0ABY2ZI72_9GAMM</name>
<dbReference type="Proteomes" id="UP000315469">
    <property type="component" value="Unassembled WGS sequence"/>
</dbReference>
<gene>
    <name evidence="1" type="ORF">FJW02_12260</name>
</gene>
<sequence>MLKAMKYYISNHYESGTLLHREGCNLIPKSLDDRTFIGTLYTALQAMTVALQHHHEVGRCLVCLKQPNNGQADAIEEGSIKSFTKPATTLVQRTAAKAKKRPAIAGHTCQLAERSGITHARVMLNKNPEPQQILGPQRVVKIKNGLQVVAVQHSPFHWQSE</sequence>
<protein>
    <submittedName>
        <fullName evidence="1">Uncharacterized protein</fullName>
    </submittedName>
</protein>